<feature type="transmembrane region" description="Helical" evidence="1">
    <location>
        <begin position="71"/>
        <end position="92"/>
    </location>
</feature>
<gene>
    <name evidence="2" type="ORF">ACFQ4A_07840</name>
</gene>
<evidence type="ECO:0000313" key="2">
    <source>
        <dbReference type="EMBL" id="MFD1361566.1"/>
    </source>
</evidence>
<dbReference type="RefSeq" id="WP_382399260.1">
    <property type="nucleotide sequence ID" value="NZ_JBHTNH010000016.1"/>
</dbReference>
<comment type="caution">
    <text evidence="2">The sequence shown here is derived from an EMBL/GenBank/DDBJ whole genome shotgun (WGS) entry which is preliminary data.</text>
</comment>
<feature type="transmembrane region" description="Helical" evidence="1">
    <location>
        <begin position="45"/>
        <end position="65"/>
    </location>
</feature>
<keyword evidence="1" id="KW-0812">Transmembrane</keyword>
<evidence type="ECO:0000313" key="3">
    <source>
        <dbReference type="Proteomes" id="UP001597178"/>
    </source>
</evidence>
<dbReference type="Proteomes" id="UP001597178">
    <property type="component" value="Unassembled WGS sequence"/>
</dbReference>
<sequence length="101" mass="11983">MSDFVLPVLITLFVVIILSIIFKGKDKVDRGFKINYFKLSYRRKMIRTIIFIPINILLLIFIYAYTDWSMLVNVFLGLLLLIAILVQLIYNFNMWKKTENS</sequence>
<protein>
    <submittedName>
        <fullName evidence="2">ATPase</fullName>
    </submittedName>
</protein>
<proteinExistence type="predicted"/>
<name>A0ABW3ZT50_9BACI</name>
<reference evidence="3" key="1">
    <citation type="journal article" date="2019" name="Int. J. Syst. Evol. Microbiol.">
        <title>The Global Catalogue of Microorganisms (GCM) 10K type strain sequencing project: providing services to taxonomists for standard genome sequencing and annotation.</title>
        <authorList>
            <consortium name="The Broad Institute Genomics Platform"/>
            <consortium name="The Broad Institute Genome Sequencing Center for Infectious Disease"/>
            <person name="Wu L."/>
            <person name="Ma J."/>
        </authorList>
    </citation>
    <scope>NUCLEOTIDE SEQUENCE [LARGE SCALE GENOMIC DNA]</scope>
    <source>
        <strain evidence="3">CCUG 54822</strain>
    </source>
</reference>
<organism evidence="2 3">
    <name type="scientific">Lentibacillus salinarum</name>
    <dbReference type="NCBI Taxonomy" id="446820"/>
    <lineage>
        <taxon>Bacteria</taxon>
        <taxon>Bacillati</taxon>
        <taxon>Bacillota</taxon>
        <taxon>Bacilli</taxon>
        <taxon>Bacillales</taxon>
        <taxon>Bacillaceae</taxon>
        <taxon>Lentibacillus</taxon>
    </lineage>
</organism>
<keyword evidence="3" id="KW-1185">Reference proteome</keyword>
<keyword evidence="1" id="KW-0472">Membrane</keyword>
<dbReference type="EMBL" id="JBHTNH010000016">
    <property type="protein sequence ID" value="MFD1361566.1"/>
    <property type="molecule type" value="Genomic_DNA"/>
</dbReference>
<feature type="transmembrane region" description="Helical" evidence="1">
    <location>
        <begin position="6"/>
        <end position="24"/>
    </location>
</feature>
<keyword evidence="1" id="KW-1133">Transmembrane helix</keyword>
<accession>A0ABW3ZT50</accession>
<evidence type="ECO:0000256" key="1">
    <source>
        <dbReference type="SAM" id="Phobius"/>
    </source>
</evidence>